<keyword evidence="5" id="KW-0440">LIM domain</keyword>
<reference evidence="13" key="2">
    <citation type="journal article" date="2023" name="Infect Dis Poverty">
        <title>Chromosome-scale genome of the human blood fluke Schistosoma mekongi and its implications for public health.</title>
        <authorList>
            <person name="Zhou M."/>
            <person name="Xu L."/>
            <person name="Xu D."/>
            <person name="Chen W."/>
            <person name="Khan J."/>
            <person name="Hu Y."/>
            <person name="Huang H."/>
            <person name="Wei H."/>
            <person name="Zhang Y."/>
            <person name="Chusongsang P."/>
            <person name="Tanasarnprasert K."/>
            <person name="Hu X."/>
            <person name="Limpanont Y."/>
            <person name="Lv Z."/>
        </authorList>
    </citation>
    <scope>NUCLEOTIDE SEQUENCE</scope>
    <source>
        <strain evidence="13">LV_2022a</strain>
    </source>
</reference>
<evidence type="ECO:0000256" key="7">
    <source>
        <dbReference type="ARBA" id="ARBA00023155"/>
    </source>
</evidence>
<dbReference type="InterPro" id="IPR009057">
    <property type="entry name" value="Homeodomain-like_sf"/>
</dbReference>
<organism evidence="13 14">
    <name type="scientific">Schistosoma mekongi</name>
    <name type="common">Parasitic worm</name>
    <dbReference type="NCBI Taxonomy" id="38744"/>
    <lineage>
        <taxon>Eukaryota</taxon>
        <taxon>Metazoa</taxon>
        <taxon>Spiralia</taxon>
        <taxon>Lophotrochozoa</taxon>
        <taxon>Platyhelminthes</taxon>
        <taxon>Trematoda</taxon>
        <taxon>Digenea</taxon>
        <taxon>Strigeidida</taxon>
        <taxon>Schistosomatoidea</taxon>
        <taxon>Schistosomatidae</taxon>
        <taxon>Schistosoma</taxon>
    </lineage>
</organism>
<dbReference type="GO" id="GO:0003677">
    <property type="term" value="F:DNA binding"/>
    <property type="evidence" value="ECO:0007669"/>
    <property type="project" value="UniProtKB-UniRule"/>
</dbReference>
<accession>A0AAE1ZGX1</accession>
<dbReference type="PROSITE" id="PS00027">
    <property type="entry name" value="HOMEOBOX_1"/>
    <property type="match status" value="1"/>
</dbReference>
<dbReference type="PANTHER" id="PTHR24204">
    <property type="entry name" value="INSULIN GENE ENHANCER PROTEIN"/>
    <property type="match status" value="1"/>
</dbReference>
<evidence type="ECO:0000259" key="12">
    <source>
        <dbReference type="PROSITE" id="PS50071"/>
    </source>
</evidence>
<feature type="non-terminal residue" evidence="13">
    <location>
        <position position="670"/>
    </location>
</feature>
<keyword evidence="2" id="KW-0479">Metal-binding</keyword>
<feature type="DNA-binding region" description="Homeobox" evidence="9">
    <location>
        <begin position="338"/>
        <end position="397"/>
    </location>
</feature>
<comment type="caution">
    <text evidence="13">The sequence shown here is derived from an EMBL/GenBank/DDBJ whole genome shotgun (WGS) entry which is preliminary data.</text>
</comment>
<proteinExistence type="predicted"/>
<feature type="region of interest" description="Disordered" evidence="11">
    <location>
        <begin position="635"/>
        <end position="655"/>
    </location>
</feature>
<keyword evidence="4" id="KW-0862">Zinc</keyword>
<feature type="domain" description="Homeobox" evidence="12">
    <location>
        <begin position="336"/>
        <end position="396"/>
    </location>
</feature>
<evidence type="ECO:0000256" key="4">
    <source>
        <dbReference type="ARBA" id="ARBA00022833"/>
    </source>
</evidence>
<keyword evidence="6 9" id="KW-0238">DNA-binding</keyword>
<evidence type="ECO:0000313" key="14">
    <source>
        <dbReference type="Proteomes" id="UP001292079"/>
    </source>
</evidence>
<evidence type="ECO:0000256" key="10">
    <source>
        <dbReference type="RuleBase" id="RU000682"/>
    </source>
</evidence>
<dbReference type="GO" id="GO:0048665">
    <property type="term" value="P:neuron fate specification"/>
    <property type="evidence" value="ECO:0007669"/>
    <property type="project" value="InterPro"/>
</dbReference>
<dbReference type="PROSITE" id="PS50071">
    <property type="entry name" value="HOMEOBOX_2"/>
    <property type="match status" value="1"/>
</dbReference>
<evidence type="ECO:0000313" key="13">
    <source>
        <dbReference type="EMBL" id="KAK4473915.1"/>
    </source>
</evidence>
<dbReference type="InterPro" id="IPR001356">
    <property type="entry name" value="HD"/>
</dbReference>
<dbReference type="GO" id="GO:0005634">
    <property type="term" value="C:nucleus"/>
    <property type="evidence" value="ECO:0007669"/>
    <property type="project" value="UniProtKB-SubCell"/>
</dbReference>
<protein>
    <recommendedName>
        <fullName evidence="12">Homeobox domain-containing protein</fullName>
    </recommendedName>
</protein>
<keyword evidence="8 9" id="KW-0539">Nucleus</keyword>
<dbReference type="CDD" id="cd00086">
    <property type="entry name" value="homeodomain"/>
    <property type="match status" value="1"/>
</dbReference>
<evidence type="ECO:0000256" key="6">
    <source>
        <dbReference type="ARBA" id="ARBA00023125"/>
    </source>
</evidence>
<dbReference type="Gene3D" id="1.10.10.60">
    <property type="entry name" value="Homeodomain-like"/>
    <property type="match status" value="1"/>
</dbReference>
<name>A0AAE1ZGX1_SCHME</name>
<evidence type="ECO:0000256" key="9">
    <source>
        <dbReference type="PROSITE-ProRule" id="PRU00108"/>
    </source>
</evidence>
<dbReference type="GO" id="GO:0007409">
    <property type="term" value="P:axonogenesis"/>
    <property type="evidence" value="ECO:0007669"/>
    <property type="project" value="TreeGrafter"/>
</dbReference>
<dbReference type="GO" id="GO:0045944">
    <property type="term" value="P:positive regulation of transcription by RNA polymerase II"/>
    <property type="evidence" value="ECO:0007669"/>
    <property type="project" value="InterPro"/>
</dbReference>
<gene>
    <name evidence="13" type="ORF">MN116_003240</name>
</gene>
<sequence length="670" mass="73087">TFLYRCAGCYRLIDKMDLVFRIRSQINNINLITKTTTTTTSNINNNDEMNMIQSKFPNRCHEAFIKDDMSTLKSDIKGLLPNLLSHQNDDIQLMSMKPIYCNMNSNNNNNGNIITNTELTHDMEDSVTYKNLYNTPSTTTSMPIMHTTNGVNFTSMHNNINNNSNHYMNRLMNNQNSLCITNPLNENICPNSPDSSFGGIIQDIDSPISGSSDDLSREDEDFSLLGISESNTTGLSESGNALNGTNSLPIGNAGLNQHLYGNFNQGHLITIGGGGGSLTGSTSSGTSVTGGLGDEVVHSVVISRGNGGLNSGNCIGGIGSRPSSGKSGGSKRSKDQKTTRVRTVLNEKQLHTLRTCYAANPRPDALMKEQLVEMTSLSPRVIRVWFQNKRCKDKKRQLLLKQMEQHQQNGGRSGSLHGISMIAQSPVRNDVNLMCTNSGIDVHHIPGPYWNTQSVQNDLNSRPTTNTLYRSHSPSNLLLNQTNNNKLIRQSTENMSLTNSPPNSVINYHTKALNDVITNYPSGCLLNSTLSNLILPPPLLTSQPPSQTSSLTGIPSLLTSSAPSCISSPLSSSGQDFSCVQTNNNFINSLSNLPITTTINDNLQANHLRCNGLMIPSNVNNGNTTVINTTSTTVNTTSNNSSNNNNPNMNQSHFLNERSAPPFQQLVRIF</sequence>
<dbReference type="EMBL" id="JALJAT010000002">
    <property type="protein sequence ID" value="KAK4473915.1"/>
    <property type="molecule type" value="Genomic_DNA"/>
</dbReference>
<evidence type="ECO:0000256" key="3">
    <source>
        <dbReference type="ARBA" id="ARBA00022737"/>
    </source>
</evidence>
<dbReference type="SMART" id="SM00389">
    <property type="entry name" value="HOX"/>
    <property type="match status" value="1"/>
</dbReference>
<dbReference type="Pfam" id="PF00046">
    <property type="entry name" value="Homeodomain"/>
    <property type="match status" value="1"/>
</dbReference>
<dbReference type="InterPro" id="IPR047169">
    <property type="entry name" value="ISL1/2-like"/>
</dbReference>
<dbReference type="AlphaFoldDB" id="A0AAE1ZGX1"/>
<keyword evidence="7 9" id="KW-0371">Homeobox</keyword>
<evidence type="ECO:0000256" key="8">
    <source>
        <dbReference type="ARBA" id="ARBA00023242"/>
    </source>
</evidence>
<dbReference type="FunFam" id="1.10.10.60:FF:000041">
    <property type="entry name" value="insulin gene enhancer protein ISL-1"/>
    <property type="match status" value="1"/>
</dbReference>
<evidence type="ECO:0000256" key="11">
    <source>
        <dbReference type="SAM" id="MobiDB-lite"/>
    </source>
</evidence>
<feature type="compositionally biased region" description="Low complexity" evidence="11">
    <location>
        <begin position="635"/>
        <end position="650"/>
    </location>
</feature>
<comment type="subcellular location">
    <subcellularLocation>
        <location evidence="1 9 10">Nucleus</location>
    </subcellularLocation>
</comment>
<reference evidence="13" key="1">
    <citation type="submission" date="2022-04" db="EMBL/GenBank/DDBJ databases">
        <authorList>
            <person name="Xu L."/>
            <person name="Lv Z."/>
        </authorList>
    </citation>
    <scope>NUCLEOTIDE SEQUENCE</scope>
    <source>
        <strain evidence="13">LV_2022a</strain>
    </source>
</reference>
<dbReference type="GO" id="GO:0046872">
    <property type="term" value="F:metal ion binding"/>
    <property type="evidence" value="ECO:0007669"/>
    <property type="project" value="UniProtKB-KW"/>
</dbReference>
<dbReference type="PANTHER" id="PTHR24204:SF8">
    <property type="entry name" value="TAILUP, ISOFORM A"/>
    <property type="match status" value="1"/>
</dbReference>
<dbReference type="Proteomes" id="UP001292079">
    <property type="component" value="Unassembled WGS sequence"/>
</dbReference>
<keyword evidence="14" id="KW-1185">Reference proteome</keyword>
<feature type="region of interest" description="Disordered" evidence="11">
    <location>
        <begin position="312"/>
        <end position="340"/>
    </location>
</feature>
<evidence type="ECO:0000256" key="5">
    <source>
        <dbReference type="ARBA" id="ARBA00023038"/>
    </source>
</evidence>
<keyword evidence="3" id="KW-0677">Repeat</keyword>
<evidence type="ECO:0000256" key="1">
    <source>
        <dbReference type="ARBA" id="ARBA00004123"/>
    </source>
</evidence>
<dbReference type="SUPFAM" id="SSF46689">
    <property type="entry name" value="Homeodomain-like"/>
    <property type="match status" value="1"/>
</dbReference>
<dbReference type="GO" id="GO:0000981">
    <property type="term" value="F:DNA-binding transcription factor activity, RNA polymerase II-specific"/>
    <property type="evidence" value="ECO:0007669"/>
    <property type="project" value="InterPro"/>
</dbReference>
<dbReference type="InterPro" id="IPR017970">
    <property type="entry name" value="Homeobox_CS"/>
</dbReference>
<evidence type="ECO:0000256" key="2">
    <source>
        <dbReference type="ARBA" id="ARBA00022723"/>
    </source>
</evidence>